<dbReference type="EMBL" id="QEFP02000006">
    <property type="protein sequence ID" value="MCC5447034.1"/>
    <property type="molecule type" value="Genomic_DNA"/>
</dbReference>
<evidence type="ECO:0000256" key="3">
    <source>
        <dbReference type="PIRSR" id="PIRSR036979-1"/>
    </source>
</evidence>
<comment type="cofactor">
    <cofactor evidence="3">
        <name>Mn(2+)</name>
        <dbReference type="ChEBI" id="CHEBI:29035"/>
    </cofactor>
    <text evidence="3">Binds 2 manganese ions per subunit.</text>
</comment>
<comment type="similarity">
    <text evidence="4">Belongs to the arginase family.</text>
</comment>
<dbReference type="AlphaFoldDB" id="A0A2T9WLT4"/>
<sequence>MFAHAQGEYDKSKWIIVGIPSEIGSLSHIKNYIEGPESIRDASYRIFSPIFGEINMEEIYDYGDIDLEDIKDLDKLYEKIYNEIKKIYRKDKKYIFLGGDHSITYPILKIIKENWRDFYLLYFDAHPDIHPDPYPNYQSLIYHLIKENYIEPEKIIFVGISNLSFEEKNIIKEWGIKYYNPLDVWDNIKEISKEISDILKNKNLYISIDIDVFDTGCGHWLEGIGIRPYHYFKIIKELRNINLIGFDLVELFSNEVCDNLASKIVIETIAMFNNKV</sequence>
<keyword evidence="2" id="KW-0378">Hydrolase</keyword>
<reference evidence="6" key="2">
    <citation type="submission" date="2017-05" db="EMBL/GenBank/DDBJ databases">
        <authorList>
            <person name="Song R."/>
            <person name="Chenine A.L."/>
            <person name="Ruprecht R.M."/>
        </authorList>
    </citation>
    <scope>NUCLEOTIDE SEQUENCE</scope>
    <source>
        <strain evidence="6">SCGC AB-777_F03</strain>
    </source>
</reference>
<evidence type="ECO:0000256" key="4">
    <source>
        <dbReference type="PROSITE-ProRule" id="PRU00742"/>
    </source>
</evidence>
<feature type="binding site" evidence="3">
    <location>
        <position position="101"/>
    </location>
    <ligand>
        <name>Mn(2+)</name>
        <dbReference type="ChEBI" id="CHEBI:29035"/>
        <label>1</label>
    </ligand>
</feature>
<dbReference type="Gene3D" id="3.40.800.10">
    <property type="entry name" value="Ureohydrolase domain"/>
    <property type="match status" value="1"/>
</dbReference>
<proteinExistence type="inferred from homology"/>
<evidence type="ECO:0000256" key="1">
    <source>
        <dbReference type="ARBA" id="ARBA00022723"/>
    </source>
</evidence>
<name>A0A2T9WLT4_NANST</name>
<feature type="binding site" evidence="3">
    <location>
        <position position="209"/>
    </location>
    <ligand>
        <name>Mn(2+)</name>
        <dbReference type="ChEBI" id="CHEBI:29035"/>
        <label>1</label>
    </ligand>
</feature>
<feature type="binding site" evidence="3">
    <location>
        <position position="124"/>
    </location>
    <ligand>
        <name>Mn(2+)</name>
        <dbReference type="ChEBI" id="CHEBI:29035"/>
        <label>2</label>
    </ligand>
</feature>
<dbReference type="InterPro" id="IPR006035">
    <property type="entry name" value="Ureohydrolase"/>
</dbReference>
<dbReference type="PIRSF" id="PIRSF036979">
    <property type="entry name" value="Arginase"/>
    <property type="match status" value="1"/>
</dbReference>
<comment type="caution">
    <text evidence="6">The sequence shown here is derived from an EMBL/GenBank/DDBJ whole genome shotgun (WGS) entry which is preliminary data.</text>
</comment>
<dbReference type="Pfam" id="PF00491">
    <property type="entry name" value="Arginase"/>
    <property type="match status" value="1"/>
</dbReference>
<feature type="binding site" evidence="3">
    <location>
        <position position="128"/>
    </location>
    <ligand>
        <name>Mn(2+)</name>
        <dbReference type="ChEBI" id="CHEBI:29035"/>
        <label>1</label>
    </ligand>
</feature>
<feature type="binding site" evidence="3">
    <location>
        <position position="126"/>
    </location>
    <ligand>
        <name>Mn(2+)</name>
        <dbReference type="ChEBI" id="CHEBI:29035"/>
        <label>2</label>
    </ligand>
</feature>
<evidence type="ECO:0000313" key="6">
    <source>
        <dbReference type="EMBL" id="PVU68790.1"/>
    </source>
</evidence>
<dbReference type="InterPro" id="IPR023696">
    <property type="entry name" value="Ureohydrolase_dom_sf"/>
</dbReference>
<reference evidence="5" key="4">
    <citation type="submission" date="2021-11" db="EMBL/GenBank/DDBJ databases">
        <authorList>
            <person name="Munson-Mcgee J."/>
            <person name="Field E."/>
            <person name="Bateson M."/>
            <person name="Rooney C."/>
            <person name="Stepanauskas R."/>
            <person name="Young M."/>
        </authorList>
    </citation>
    <scope>NUCLEOTIDE SEQUENCE</scope>
    <source>
        <strain evidence="5">SCGC AB-777_F03</strain>
    </source>
</reference>
<reference evidence="6" key="1">
    <citation type="journal article" date="2015" name="Appl. Environ. Microbiol.">
        <title>Nanoarchaeota, Their Sulfolobales Host, and Nanoarchaeota Virus Distribution across Yellowstone National Park Hot Springs.</title>
        <authorList>
            <person name="Munson-McGee J.H."/>
            <person name="Field E.K."/>
            <person name="Bateson M."/>
            <person name="Rooney C."/>
            <person name="Stepanauskas R."/>
            <person name="Young M.J."/>
        </authorList>
    </citation>
    <scope>NUCLEOTIDE SEQUENCE [LARGE SCALE GENOMIC DNA]</scope>
    <source>
        <strain evidence="6">SCGC AB-777_F03</strain>
    </source>
</reference>
<dbReference type="PANTHER" id="PTHR11358">
    <property type="entry name" value="ARGINASE/AGMATINASE"/>
    <property type="match status" value="1"/>
</dbReference>
<dbReference type="Proteomes" id="UP000245509">
    <property type="component" value="Unassembled WGS sequence"/>
</dbReference>
<dbReference type="RefSeq" id="WP_228615262.1">
    <property type="nucleotide sequence ID" value="NZ_QEFP02000006.1"/>
</dbReference>
<keyword evidence="3" id="KW-0464">Manganese</keyword>
<keyword evidence="1 3" id="KW-0479">Metal-binding</keyword>
<gene>
    <name evidence="5" type="ORF">DDW03_001290</name>
    <name evidence="6" type="ORF">DDW03_01060</name>
</gene>
<dbReference type="PANTHER" id="PTHR11358:SF26">
    <property type="entry name" value="GUANIDINO ACID HYDROLASE, MITOCHONDRIAL"/>
    <property type="match status" value="1"/>
</dbReference>
<dbReference type="GO" id="GO:0008783">
    <property type="term" value="F:agmatinase activity"/>
    <property type="evidence" value="ECO:0007669"/>
    <property type="project" value="TreeGrafter"/>
</dbReference>
<organism evidence="6">
    <name type="scientific">Nanobsidianus stetteri</name>
    <dbReference type="NCBI Taxonomy" id="1294122"/>
    <lineage>
        <taxon>Archaea</taxon>
        <taxon>Nanobdellota</taxon>
        <taxon>Candidatus Nanoarchaeia</taxon>
        <taxon>Nanoarchaeales</taxon>
        <taxon>Nanopusillaceae</taxon>
        <taxon>Candidatus Nanobsidianus</taxon>
    </lineage>
</organism>
<evidence type="ECO:0000313" key="5">
    <source>
        <dbReference type="EMBL" id="MCC5447034.1"/>
    </source>
</evidence>
<reference evidence="5" key="3">
    <citation type="submission" date="2017-05" db="EMBL/GenBank/DDBJ databases">
        <authorList>
            <person name="Munson-Mcgee J.H."/>
        </authorList>
    </citation>
    <scope>NUCLEOTIDE SEQUENCE</scope>
    <source>
        <strain evidence="5">SCGC AB-777_F03</strain>
    </source>
</reference>
<dbReference type="GO" id="GO:0033389">
    <property type="term" value="P:putrescine biosynthetic process from arginine, via agmatine"/>
    <property type="evidence" value="ECO:0007669"/>
    <property type="project" value="TreeGrafter"/>
</dbReference>
<dbReference type="EMBL" id="QEFP01000003">
    <property type="protein sequence ID" value="PVU68790.1"/>
    <property type="molecule type" value="Genomic_DNA"/>
</dbReference>
<protein>
    <submittedName>
        <fullName evidence="5">Arginase family protein</fullName>
    </submittedName>
</protein>
<evidence type="ECO:0000256" key="2">
    <source>
        <dbReference type="ARBA" id="ARBA00022801"/>
    </source>
</evidence>
<dbReference type="PROSITE" id="PS51409">
    <property type="entry name" value="ARGINASE_2"/>
    <property type="match status" value="1"/>
</dbReference>
<dbReference type="GO" id="GO:0046872">
    <property type="term" value="F:metal ion binding"/>
    <property type="evidence" value="ECO:0007669"/>
    <property type="project" value="UniProtKB-KW"/>
</dbReference>
<accession>A0A2T9WLT4</accession>
<feature type="binding site" evidence="3">
    <location>
        <position position="211"/>
    </location>
    <ligand>
        <name>Mn(2+)</name>
        <dbReference type="ChEBI" id="CHEBI:29035"/>
        <label>1</label>
    </ligand>
</feature>
<dbReference type="SUPFAM" id="SSF52768">
    <property type="entry name" value="Arginase/deacetylase"/>
    <property type="match status" value="1"/>
</dbReference>